<dbReference type="Gene3D" id="3.30.830.10">
    <property type="entry name" value="Metalloenzyme, LuxS/M16 peptidase-like"/>
    <property type="match status" value="4"/>
</dbReference>
<dbReference type="Pfam" id="PF05193">
    <property type="entry name" value="Peptidase_M16_C"/>
    <property type="match status" value="1"/>
</dbReference>
<evidence type="ECO:0000259" key="2">
    <source>
        <dbReference type="Pfam" id="PF05193"/>
    </source>
</evidence>
<dbReference type="InterPro" id="IPR007863">
    <property type="entry name" value="Peptidase_M16_C"/>
</dbReference>
<dbReference type="PANTHER" id="PTHR43016">
    <property type="entry name" value="PRESEQUENCE PROTEASE"/>
    <property type="match status" value="1"/>
</dbReference>
<keyword evidence="4" id="KW-1185">Reference proteome</keyword>
<dbReference type="PANTHER" id="PTHR43016:SF16">
    <property type="entry name" value="METALLOPROTEASE, PUTATIVE (AFU_ORTHOLOGUE AFUA_4G07610)-RELATED"/>
    <property type="match status" value="1"/>
</dbReference>
<organism evidence="3 4">
    <name type="scientific">Sporothrix bragantina</name>
    <dbReference type="NCBI Taxonomy" id="671064"/>
    <lineage>
        <taxon>Eukaryota</taxon>
        <taxon>Fungi</taxon>
        <taxon>Dikarya</taxon>
        <taxon>Ascomycota</taxon>
        <taxon>Pezizomycotina</taxon>
        <taxon>Sordariomycetes</taxon>
        <taxon>Sordariomycetidae</taxon>
        <taxon>Ophiostomatales</taxon>
        <taxon>Ophiostomataceae</taxon>
        <taxon>Sporothrix</taxon>
    </lineage>
</organism>
<evidence type="ECO:0000313" key="3">
    <source>
        <dbReference type="EMBL" id="CAK7210991.1"/>
    </source>
</evidence>
<dbReference type="SUPFAM" id="SSF63411">
    <property type="entry name" value="LuxS/MPP-like metallohydrolase"/>
    <property type="match status" value="4"/>
</dbReference>
<dbReference type="Proteomes" id="UP001642406">
    <property type="component" value="Unassembled WGS sequence"/>
</dbReference>
<accession>A0ABP0AUP8</accession>
<sequence>MAGHFRKIQSFQTSYAPTTITHYVSERSGMTVVVANRKGPKINGYFTLATEIFDDSGAPHTLEHLVFMGSRSYQYKGLLDKLASRAYSGTNAWTAVDHTAYTLETAGWEGFAQILPVYLEHVLLPTITDDACLTEVHHINGKGNDAGVVYSEMQALESNSGELMDLRARRHLYPENVGFRYETGGMVEALRVLTADRIREFHKAMYQPRNLAVIIVGEVDQDNLLSILEEFEESIKDDIPAVDATPFKRPWIDSAQPPAIKETIVDTVEFPEDDESIGEILVGYFGPNCNDLIATSALNVILAYLCGSSASVLENVIVEKEALASSVSYLWESRPNSVIWLQPTGVATDKLEFVEQRLISLLKEVADGHLDMEYLRDCVSRERRQVKYHAESSEGFYSSNIITDYLFGKRDGSTLVDLKDLSEYDVLDAWTEDQWRDFLRKWISDAKHISILGKPSKALAKKLKTAEKERVAKRKKEIGPEGLKKLQERLDKAKKANDQPIPEEVLDKWEVPGTDSIHFIESQTARAGRAKKLGVSDNAPQKILDASTPGQQPLFIQFEDVPSNFVRITVHISTTGVPMELKPLLWIFSDNFFNSPIVRDGQRIDFEDVVKELEKDTISYAFRSGGSIGDAESISLQIQLEPSKYTTIIRWLRTLMFDSVFDPVRLTAGVAKSLADIPENKRDGRLMSAEVEMAIHSIRDSFPAARRTLVRAVYLRRLKKLLETDTDKVVGWFEELRRSLFAFQNMRVLVTADVAQLEKTVGTGSIVSAWDVLTDGLDTTKDTVPIPAPHTRASDEGKAPGSVGAVILPMTTLDTSYSVSTTVGLKSYQDPRLPAVLVALGYLEAVEGPLWNAVRGNGLAYGTSFGRETDSGFLQFRVYRSPDASKALAAARDAVDALATGREPLDKHLVQGAISGIVMAMAEEQATMAMAAQQNYILSVVRGLDSGWSHRVMKAARDVTNEQIQEVMKELILPVFQPGKSNVVVTCAPLLEDPVNKAFQTMGYKTQVKKLADYYDDYGLVVDGDDEEEEEEEEEDEEDEEDDEDDEDDDEDDDDDSDEGSEEESEDEDDEDEFGRGGRR</sequence>
<name>A0ABP0AUP8_9PEZI</name>
<gene>
    <name evidence="3" type="ORF">SBRCBS47491_000966</name>
</gene>
<feature type="region of interest" description="Disordered" evidence="1">
    <location>
        <begin position="1022"/>
        <end position="1080"/>
    </location>
</feature>
<evidence type="ECO:0000313" key="4">
    <source>
        <dbReference type="Proteomes" id="UP001642406"/>
    </source>
</evidence>
<comment type="caution">
    <text evidence="3">The sequence shown here is derived from an EMBL/GenBank/DDBJ whole genome shotgun (WGS) entry which is preliminary data.</text>
</comment>
<evidence type="ECO:0000256" key="1">
    <source>
        <dbReference type="SAM" id="MobiDB-lite"/>
    </source>
</evidence>
<dbReference type="InterPro" id="IPR011249">
    <property type="entry name" value="Metalloenz_LuxS/M16"/>
</dbReference>
<feature type="compositionally biased region" description="Acidic residues" evidence="1">
    <location>
        <begin position="1023"/>
        <end position="1073"/>
    </location>
</feature>
<reference evidence="3 4" key="1">
    <citation type="submission" date="2024-01" db="EMBL/GenBank/DDBJ databases">
        <authorList>
            <person name="Allen C."/>
            <person name="Tagirdzhanova G."/>
        </authorList>
    </citation>
    <scope>NUCLEOTIDE SEQUENCE [LARGE SCALE GENOMIC DNA]</scope>
</reference>
<proteinExistence type="predicted"/>
<feature type="domain" description="Peptidase M16 C-terminal" evidence="2">
    <location>
        <begin position="193"/>
        <end position="376"/>
    </location>
</feature>
<protein>
    <recommendedName>
        <fullName evidence="2">Peptidase M16 C-terminal domain-containing protein</fullName>
    </recommendedName>
</protein>
<dbReference type="EMBL" id="CAWUHC010000005">
    <property type="protein sequence ID" value="CAK7210991.1"/>
    <property type="molecule type" value="Genomic_DNA"/>
</dbReference>